<feature type="transmembrane region" description="Helical" evidence="1">
    <location>
        <begin position="12"/>
        <end position="38"/>
    </location>
</feature>
<dbReference type="EMBL" id="BPWL01000003">
    <property type="protein sequence ID" value="GJJ08207.1"/>
    <property type="molecule type" value="Genomic_DNA"/>
</dbReference>
<feature type="domain" description="DUF6534" evidence="2">
    <location>
        <begin position="97"/>
        <end position="142"/>
    </location>
</feature>
<evidence type="ECO:0000256" key="1">
    <source>
        <dbReference type="SAM" id="Phobius"/>
    </source>
</evidence>
<protein>
    <recommendedName>
        <fullName evidence="2">DUF6534 domain-containing protein</fullName>
    </recommendedName>
</protein>
<comment type="caution">
    <text evidence="3">The sequence shown here is derived from an EMBL/GenBank/DDBJ whole genome shotgun (WGS) entry which is preliminary data.</text>
</comment>
<evidence type="ECO:0000313" key="3">
    <source>
        <dbReference type="EMBL" id="GJJ08207.1"/>
    </source>
</evidence>
<sequence>MYDVINFANPLAILLVNWSLTFSIMITTIVAFLVQSFYAYRAFVLSGKKIWIPAIILIFGVAGLVLALVYMALLFENGGLFYIPRVTSLATSSLACSLVADIAISTSITWYLLQRRSEVFKKTDNLLRKLIIYTINIGIITT</sequence>
<organism evidence="3 4">
    <name type="scientific">Clathrus columnatus</name>
    <dbReference type="NCBI Taxonomy" id="1419009"/>
    <lineage>
        <taxon>Eukaryota</taxon>
        <taxon>Fungi</taxon>
        <taxon>Dikarya</taxon>
        <taxon>Basidiomycota</taxon>
        <taxon>Agaricomycotina</taxon>
        <taxon>Agaricomycetes</taxon>
        <taxon>Phallomycetidae</taxon>
        <taxon>Phallales</taxon>
        <taxon>Clathraceae</taxon>
        <taxon>Clathrus</taxon>
    </lineage>
</organism>
<dbReference type="Proteomes" id="UP001050691">
    <property type="component" value="Unassembled WGS sequence"/>
</dbReference>
<accession>A0AAV5A0Q6</accession>
<evidence type="ECO:0000259" key="2">
    <source>
        <dbReference type="Pfam" id="PF20152"/>
    </source>
</evidence>
<feature type="transmembrane region" description="Helical" evidence="1">
    <location>
        <begin position="50"/>
        <end position="72"/>
    </location>
</feature>
<name>A0AAV5A0Q6_9AGAM</name>
<evidence type="ECO:0000313" key="4">
    <source>
        <dbReference type="Proteomes" id="UP001050691"/>
    </source>
</evidence>
<keyword evidence="4" id="KW-1185">Reference proteome</keyword>
<keyword evidence="1" id="KW-0812">Transmembrane</keyword>
<dbReference type="PANTHER" id="PTHR40465">
    <property type="entry name" value="CHROMOSOME 1, WHOLE GENOME SHOTGUN SEQUENCE"/>
    <property type="match status" value="1"/>
</dbReference>
<dbReference type="PANTHER" id="PTHR40465:SF1">
    <property type="entry name" value="DUF6534 DOMAIN-CONTAINING PROTEIN"/>
    <property type="match status" value="1"/>
</dbReference>
<feature type="transmembrane region" description="Helical" evidence="1">
    <location>
        <begin position="92"/>
        <end position="113"/>
    </location>
</feature>
<dbReference type="AlphaFoldDB" id="A0AAV5A0Q6"/>
<dbReference type="InterPro" id="IPR045339">
    <property type="entry name" value="DUF6534"/>
</dbReference>
<proteinExistence type="predicted"/>
<reference evidence="3" key="1">
    <citation type="submission" date="2021-10" db="EMBL/GenBank/DDBJ databases">
        <title>De novo Genome Assembly of Clathrus columnatus (Basidiomycota, Fungi) Using Illumina and Nanopore Sequence Data.</title>
        <authorList>
            <person name="Ogiso-Tanaka E."/>
            <person name="Itagaki H."/>
            <person name="Hosoya T."/>
            <person name="Hosaka K."/>
        </authorList>
    </citation>
    <scope>NUCLEOTIDE SEQUENCE</scope>
    <source>
        <strain evidence="3">MO-923</strain>
    </source>
</reference>
<feature type="non-terminal residue" evidence="3">
    <location>
        <position position="142"/>
    </location>
</feature>
<keyword evidence="1" id="KW-0472">Membrane</keyword>
<keyword evidence="1" id="KW-1133">Transmembrane helix</keyword>
<dbReference type="Pfam" id="PF20152">
    <property type="entry name" value="DUF6534"/>
    <property type="match status" value="1"/>
</dbReference>
<gene>
    <name evidence="3" type="ORF">Clacol_002415</name>
</gene>